<evidence type="ECO:0000313" key="1">
    <source>
        <dbReference type="EMBL" id="MEJ8657683.1"/>
    </source>
</evidence>
<proteinExistence type="predicted"/>
<gene>
    <name evidence="1" type="ORF">WKI58_14320</name>
</gene>
<sequence length="435" mass="46071">MTPPSYRVWALPGLPEVRPGDDIAKLIAATEPGLVDGDVLLVTSKIVSKAERRLVEAGDREEAIDAETVRVVARRGALRIVENRQGLVMAAAGVDASNTPAGTVLLLPEDPDASAVRIRDGLRDTLGVEVGVVITDTFGRPWRTGLTDVAIGAAGVRVLDDLRGGVDAHGNPLSATVVATADELAAAGDLVKGKAAGLPVAVVRGLPHVVGEPTEAAVGARALVRTAADDMFRLGTSEAVREAVTQRRTVRAFTDEPVDPGAVRRAVAAAVTAPAPHHTTPWRFVLLESEASRTRLLDAMGDAWIADLRRDGKSEESIAKRVRRGDVLRNAPYLAVPCMVMDGSHHYGDPRRDAAEREMFVVATGAGVQNFLIALAGERLGSAWVSSTMFCRDVVREVLELPANWDPMGAVAIGHAAEAPRERPARDAGAFIEAR</sequence>
<dbReference type="EC" id="6.3.2.31" evidence="1"/>
<accession>A0ACC6QH06</accession>
<organism evidence="1 2">
    <name type="scientific">Streptomyces pratisoli</name>
    <dbReference type="NCBI Taxonomy" id="3139917"/>
    <lineage>
        <taxon>Bacteria</taxon>
        <taxon>Bacillati</taxon>
        <taxon>Actinomycetota</taxon>
        <taxon>Actinomycetes</taxon>
        <taxon>Kitasatosporales</taxon>
        <taxon>Streptomycetaceae</taxon>
        <taxon>Streptomyces</taxon>
    </lineage>
</organism>
<comment type="caution">
    <text evidence="1">The sequence shown here is derived from an EMBL/GenBank/DDBJ whole genome shotgun (WGS) entry which is preliminary data.</text>
</comment>
<dbReference type="EMBL" id="JBBKAI010000002">
    <property type="protein sequence ID" value="MEJ8657683.1"/>
    <property type="molecule type" value="Genomic_DNA"/>
</dbReference>
<evidence type="ECO:0000313" key="2">
    <source>
        <dbReference type="Proteomes" id="UP001375539"/>
    </source>
</evidence>
<keyword evidence="2" id="KW-1185">Reference proteome</keyword>
<keyword evidence="1" id="KW-0436">Ligase</keyword>
<name>A0ACC6QH06_9ACTN</name>
<dbReference type="Proteomes" id="UP001375539">
    <property type="component" value="Unassembled WGS sequence"/>
</dbReference>
<protein>
    <submittedName>
        <fullName evidence="1">Coenzyme F420-0:L-glutamate ligase</fullName>
        <ecNumber evidence="1">6.3.2.31</ecNumber>
    </submittedName>
</protein>
<reference evidence="1" key="1">
    <citation type="submission" date="2024-03" db="EMBL/GenBank/DDBJ databases">
        <title>Novel Streptomyces species of biotechnological and ecological value are a feature of Machair soil.</title>
        <authorList>
            <person name="Prole J.R."/>
            <person name="Goodfellow M."/>
            <person name="Allenby N."/>
            <person name="Ward A.C."/>
        </authorList>
    </citation>
    <scope>NUCLEOTIDE SEQUENCE</scope>
    <source>
        <strain evidence="1">MS1.AVA.4</strain>
    </source>
</reference>